<evidence type="ECO:0000313" key="2">
    <source>
        <dbReference type="EMBL" id="QWZ06872.1"/>
    </source>
</evidence>
<reference evidence="2" key="1">
    <citation type="submission" date="2021-06" db="EMBL/GenBank/DDBJ databases">
        <title>Complete genome sequence of Nocardioides sp. G188.</title>
        <authorList>
            <person name="Im W.-T."/>
        </authorList>
    </citation>
    <scope>NUCLEOTIDE SEQUENCE</scope>
    <source>
        <strain evidence="2">G188</strain>
    </source>
</reference>
<dbReference type="Proteomes" id="UP000683575">
    <property type="component" value="Chromosome"/>
</dbReference>
<evidence type="ECO:0000313" key="3">
    <source>
        <dbReference type="Proteomes" id="UP000683575"/>
    </source>
</evidence>
<dbReference type="AlphaFoldDB" id="A0A975SVV2"/>
<name>A0A975SVV2_9ACTN</name>
<organism evidence="2 3">
    <name type="scientific">Nocardioides panacis</name>
    <dbReference type="NCBI Taxonomy" id="2849501"/>
    <lineage>
        <taxon>Bacteria</taxon>
        <taxon>Bacillati</taxon>
        <taxon>Actinomycetota</taxon>
        <taxon>Actinomycetes</taxon>
        <taxon>Propionibacteriales</taxon>
        <taxon>Nocardioidaceae</taxon>
        <taxon>Nocardioides</taxon>
    </lineage>
</organism>
<accession>A0A975SVV2</accession>
<dbReference type="KEGG" id="nps:KRR39_15260"/>
<evidence type="ECO:0000256" key="1">
    <source>
        <dbReference type="SAM" id="SignalP"/>
    </source>
</evidence>
<dbReference type="EMBL" id="CP077062">
    <property type="protein sequence ID" value="QWZ06872.1"/>
    <property type="molecule type" value="Genomic_DNA"/>
</dbReference>
<proteinExistence type="predicted"/>
<sequence length="256" mass="25470">MRIGSVIVAGGLACAGLVVGPLPSGAAGGAPGSVQVVQAVPGEVVAVHVDGRAVRGRVPEGTIVPLTLRAGRHVVAFTPVGGGETRRTSVRVLAGGSVDVVLHRPAAVAGLPVVSSYRTPRRSIGPGKARVLVAHTATVAPADVRVDGRTIFTNIANGEFAEADVPAGTHRVALYATGRTTDPLLGPISVDLAPATVTMVYAVGRPSNGSMKVIAHTAQVQPDGTVAPHAIAAGEAGLAADVPVRPFGPAVLPLGG</sequence>
<feature type="chain" id="PRO_5036847311" evidence="1">
    <location>
        <begin position="27"/>
        <end position="256"/>
    </location>
</feature>
<protein>
    <submittedName>
        <fullName evidence="2">DUF4397 domain-containing protein</fullName>
    </submittedName>
</protein>
<feature type="signal peptide" evidence="1">
    <location>
        <begin position="1"/>
        <end position="26"/>
    </location>
</feature>
<gene>
    <name evidence="2" type="ORF">KRR39_15260</name>
</gene>
<keyword evidence="3" id="KW-1185">Reference proteome</keyword>
<keyword evidence="1" id="KW-0732">Signal</keyword>
<dbReference type="RefSeq" id="WP_216938186.1">
    <property type="nucleotide sequence ID" value="NZ_CP077062.1"/>
</dbReference>